<dbReference type="SUPFAM" id="SSF50939">
    <property type="entry name" value="Sialidases"/>
    <property type="match status" value="1"/>
</dbReference>
<organism evidence="2 3">
    <name type="scientific">Roseovarius nanhaiticus</name>
    <dbReference type="NCBI Taxonomy" id="573024"/>
    <lineage>
        <taxon>Bacteria</taxon>
        <taxon>Pseudomonadati</taxon>
        <taxon>Pseudomonadota</taxon>
        <taxon>Alphaproteobacteria</taxon>
        <taxon>Rhodobacterales</taxon>
        <taxon>Roseobacteraceae</taxon>
        <taxon>Roseovarius</taxon>
    </lineage>
</organism>
<name>A0A1N7FCI1_9RHOB</name>
<evidence type="ECO:0000313" key="3">
    <source>
        <dbReference type="Proteomes" id="UP000186019"/>
    </source>
</evidence>
<dbReference type="InterPro" id="IPR011040">
    <property type="entry name" value="Sialidase"/>
</dbReference>
<dbReference type="RefSeq" id="WP_076531350.1">
    <property type="nucleotide sequence ID" value="NZ_FOAC01000001.1"/>
</dbReference>
<dbReference type="Gene3D" id="2.120.10.10">
    <property type="match status" value="1"/>
</dbReference>
<gene>
    <name evidence="2" type="ORF">SAMN05421666_0922</name>
</gene>
<dbReference type="OrthoDB" id="41724at2"/>
<dbReference type="AlphaFoldDB" id="A0A1N7FCI1"/>
<dbReference type="STRING" id="573024.SAMN05216208_1214"/>
<reference evidence="2 3" key="1">
    <citation type="submission" date="2017-01" db="EMBL/GenBank/DDBJ databases">
        <authorList>
            <person name="Mah S.A."/>
            <person name="Swanson W.J."/>
            <person name="Moy G.W."/>
            <person name="Vacquier V.D."/>
        </authorList>
    </citation>
    <scope>NUCLEOTIDE SEQUENCE [LARGE SCALE GENOMIC DNA]</scope>
    <source>
        <strain evidence="2 3">DSM 29590</strain>
    </source>
</reference>
<accession>A0A1N7FCI1</accession>
<feature type="domain" description="Sialidase" evidence="1">
    <location>
        <begin position="75"/>
        <end position="347"/>
    </location>
</feature>
<dbReference type="Pfam" id="PF13088">
    <property type="entry name" value="BNR_2"/>
    <property type="match status" value="1"/>
</dbReference>
<protein>
    <submittedName>
        <fullName evidence="2">BNR repeat-like domain-containing protein</fullName>
    </submittedName>
</protein>
<keyword evidence="3" id="KW-1185">Reference proteome</keyword>
<dbReference type="EMBL" id="FTNV01000001">
    <property type="protein sequence ID" value="SIR98002.1"/>
    <property type="molecule type" value="Genomic_DNA"/>
</dbReference>
<dbReference type="CDD" id="cd15482">
    <property type="entry name" value="Sialidase_non-viral"/>
    <property type="match status" value="1"/>
</dbReference>
<evidence type="ECO:0000313" key="2">
    <source>
        <dbReference type="EMBL" id="SIR98002.1"/>
    </source>
</evidence>
<dbReference type="PANTHER" id="PTHR43752:SF2">
    <property type="entry name" value="BNR_ASP-BOX REPEAT FAMILY PROTEIN"/>
    <property type="match status" value="1"/>
</dbReference>
<dbReference type="InterPro" id="IPR036278">
    <property type="entry name" value="Sialidase_sf"/>
</dbReference>
<evidence type="ECO:0000259" key="1">
    <source>
        <dbReference type="Pfam" id="PF13088"/>
    </source>
</evidence>
<dbReference type="PANTHER" id="PTHR43752">
    <property type="entry name" value="BNR/ASP-BOX REPEAT FAMILY PROTEIN"/>
    <property type="match status" value="1"/>
</dbReference>
<sequence>MALGAVQIAVLALGALSIGLSAWSIRRDVPLAWDWAVPAPVRRAGPPVFETVLDHVPETGIAHSPAIILNEGGMSVLWFAGSQEAQADVDVVGVDIGTDGTVSPVTPRLTSAALADVFEPRQLVVTLGNTIQRDGAEDKLYTTAVSVGGWAMASVAEVAMGPDGPRHARKLNLSPLLNRSFLVKSPMVGYADGRYALPAYFEMGSTYGALVRLDGQGRVRDMRRMAGPMKAIQPMIVPLDSSRAVAFLRNFDSGSRHLLISRTDDGGRTWDTVRETDMPNPSAPVAALGIGEGAILMAVNDDAGDGGILNLVLSEDGGETWRHLRTLEEGGGDARYPMMRALPDGRIALVYSVRGKKGIRAYVFNLAWALGA</sequence>
<dbReference type="Proteomes" id="UP000186019">
    <property type="component" value="Unassembled WGS sequence"/>
</dbReference>
<proteinExistence type="predicted"/>